<comment type="caution">
    <text evidence="2">The sequence shown here is derived from an EMBL/GenBank/DDBJ whole genome shotgun (WGS) entry which is preliminary data.</text>
</comment>
<evidence type="ECO:0000313" key="2">
    <source>
        <dbReference type="EMBL" id="KAJ5214839.1"/>
    </source>
</evidence>
<reference evidence="2" key="2">
    <citation type="journal article" date="2023" name="IMA Fungus">
        <title>Comparative genomic study of the Penicillium genus elucidates a diverse pangenome and 15 lateral gene transfer events.</title>
        <authorList>
            <person name="Petersen C."/>
            <person name="Sorensen T."/>
            <person name="Nielsen M.R."/>
            <person name="Sondergaard T.E."/>
            <person name="Sorensen J.L."/>
            <person name="Fitzpatrick D.A."/>
            <person name="Frisvad J.C."/>
            <person name="Nielsen K.L."/>
        </authorList>
    </citation>
    <scope>NUCLEOTIDE SEQUENCE</scope>
    <source>
        <strain evidence="2">IBT 19713</strain>
    </source>
</reference>
<reference evidence="2" key="1">
    <citation type="submission" date="2022-11" db="EMBL/GenBank/DDBJ databases">
        <authorList>
            <person name="Petersen C."/>
        </authorList>
    </citation>
    <scope>NUCLEOTIDE SEQUENCE</scope>
    <source>
        <strain evidence="2">IBT 19713</strain>
    </source>
</reference>
<feature type="compositionally biased region" description="Polar residues" evidence="1">
    <location>
        <begin position="50"/>
        <end position="61"/>
    </location>
</feature>
<proteinExistence type="predicted"/>
<feature type="region of interest" description="Disordered" evidence="1">
    <location>
        <begin position="37"/>
        <end position="61"/>
    </location>
</feature>
<dbReference type="GeneID" id="83207117"/>
<gene>
    <name evidence="2" type="ORF">N7468_010518</name>
</gene>
<dbReference type="RefSeq" id="XP_058325336.1">
    <property type="nucleotide sequence ID" value="XM_058479813.1"/>
</dbReference>
<protein>
    <submittedName>
        <fullName evidence="2">Uncharacterized protein</fullName>
    </submittedName>
</protein>
<evidence type="ECO:0000313" key="3">
    <source>
        <dbReference type="Proteomes" id="UP001150941"/>
    </source>
</evidence>
<accession>A0A9W9N953</accession>
<dbReference type="EMBL" id="JAPQKS010000009">
    <property type="protein sequence ID" value="KAJ5214839.1"/>
    <property type="molecule type" value="Genomic_DNA"/>
</dbReference>
<keyword evidence="3" id="KW-1185">Reference proteome</keyword>
<name>A0A9W9N953_9EURO</name>
<dbReference type="AlphaFoldDB" id="A0A9W9N953"/>
<organism evidence="2 3">
    <name type="scientific">Penicillium chermesinum</name>
    <dbReference type="NCBI Taxonomy" id="63820"/>
    <lineage>
        <taxon>Eukaryota</taxon>
        <taxon>Fungi</taxon>
        <taxon>Dikarya</taxon>
        <taxon>Ascomycota</taxon>
        <taxon>Pezizomycotina</taxon>
        <taxon>Eurotiomycetes</taxon>
        <taxon>Eurotiomycetidae</taxon>
        <taxon>Eurotiales</taxon>
        <taxon>Aspergillaceae</taxon>
        <taxon>Penicillium</taxon>
    </lineage>
</organism>
<dbReference type="Proteomes" id="UP001150941">
    <property type="component" value="Unassembled WGS sequence"/>
</dbReference>
<evidence type="ECO:0000256" key="1">
    <source>
        <dbReference type="SAM" id="MobiDB-lite"/>
    </source>
</evidence>
<sequence length="61" mass="6848">MNSNLKGDRLRKPQWRNLKDVRKASVPFAETRGVSDSVAETISPGKKSPDTSYLRLSTPFI</sequence>